<feature type="transmembrane region" description="Helical" evidence="8">
    <location>
        <begin position="169"/>
        <end position="189"/>
    </location>
</feature>
<feature type="transmembrane region" description="Helical" evidence="8">
    <location>
        <begin position="405"/>
        <end position="422"/>
    </location>
</feature>
<comment type="similarity">
    <text evidence="2">Belongs to the major facilitator superfamily. EmrB family.</text>
</comment>
<evidence type="ECO:0000256" key="2">
    <source>
        <dbReference type="ARBA" id="ARBA00008537"/>
    </source>
</evidence>
<dbReference type="NCBIfam" id="TIGR00711">
    <property type="entry name" value="efflux_EmrB"/>
    <property type="match status" value="1"/>
</dbReference>
<comment type="subcellular location">
    <subcellularLocation>
        <location evidence="1">Cell membrane</location>
        <topology evidence="1">Multi-pass membrane protein</topology>
    </subcellularLocation>
</comment>
<evidence type="ECO:0000256" key="3">
    <source>
        <dbReference type="ARBA" id="ARBA00022448"/>
    </source>
</evidence>
<dbReference type="InterPro" id="IPR011701">
    <property type="entry name" value="MFS"/>
</dbReference>
<proteinExistence type="inferred from homology"/>
<evidence type="ECO:0000313" key="11">
    <source>
        <dbReference type="Proteomes" id="UP000051820"/>
    </source>
</evidence>
<feature type="transmembrane region" description="Helical" evidence="8">
    <location>
        <begin position="434"/>
        <end position="456"/>
    </location>
</feature>
<dbReference type="Gene3D" id="1.20.1250.20">
    <property type="entry name" value="MFS general substrate transporter like domains"/>
    <property type="match status" value="1"/>
</dbReference>
<dbReference type="GO" id="GO:0022857">
    <property type="term" value="F:transmembrane transporter activity"/>
    <property type="evidence" value="ECO:0007669"/>
    <property type="project" value="InterPro"/>
</dbReference>
<keyword evidence="5 8" id="KW-0812">Transmembrane</keyword>
<keyword evidence="4" id="KW-1003">Cell membrane</keyword>
<dbReference type="RefSeq" id="WP_010621104.1">
    <property type="nucleotide sequence ID" value="NZ_AZGF01000019.1"/>
</dbReference>
<dbReference type="PANTHER" id="PTHR42718">
    <property type="entry name" value="MAJOR FACILITATOR SUPERFAMILY MULTIDRUG TRANSPORTER MFSC"/>
    <property type="match status" value="1"/>
</dbReference>
<dbReference type="EMBL" id="AZGF01000019">
    <property type="protein sequence ID" value="KRM11422.1"/>
    <property type="molecule type" value="Genomic_DNA"/>
</dbReference>
<evidence type="ECO:0000256" key="5">
    <source>
        <dbReference type="ARBA" id="ARBA00022692"/>
    </source>
</evidence>
<protein>
    <submittedName>
        <fullName evidence="10">EmrB QacA family drug resistance transporter</fullName>
    </submittedName>
</protein>
<feature type="transmembrane region" description="Helical" evidence="8">
    <location>
        <begin position="110"/>
        <end position="130"/>
    </location>
</feature>
<evidence type="ECO:0000259" key="9">
    <source>
        <dbReference type="PROSITE" id="PS50850"/>
    </source>
</evidence>
<dbReference type="SUPFAM" id="SSF103473">
    <property type="entry name" value="MFS general substrate transporter"/>
    <property type="match status" value="1"/>
</dbReference>
<dbReference type="Gene3D" id="1.20.1720.10">
    <property type="entry name" value="Multidrug resistance protein D"/>
    <property type="match status" value="1"/>
</dbReference>
<accession>A0A0R1W0Q6</accession>
<name>A0A0R1W0Q6_9LACO</name>
<dbReference type="Proteomes" id="UP000051820">
    <property type="component" value="Unassembled WGS sequence"/>
</dbReference>
<feature type="transmembrane region" description="Helical" evidence="8">
    <location>
        <begin position="228"/>
        <end position="247"/>
    </location>
</feature>
<dbReference type="InterPro" id="IPR020846">
    <property type="entry name" value="MFS_dom"/>
</dbReference>
<evidence type="ECO:0000256" key="4">
    <source>
        <dbReference type="ARBA" id="ARBA00022475"/>
    </source>
</evidence>
<dbReference type="STRING" id="1423807.FD16_GL000721"/>
<dbReference type="GO" id="GO:0005886">
    <property type="term" value="C:plasma membrane"/>
    <property type="evidence" value="ECO:0007669"/>
    <property type="project" value="UniProtKB-SubCell"/>
</dbReference>
<dbReference type="AlphaFoldDB" id="A0A0R1W0Q6"/>
<evidence type="ECO:0000256" key="8">
    <source>
        <dbReference type="SAM" id="Phobius"/>
    </source>
</evidence>
<evidence type="ECO:0000256" key="7">
    <source>
        <dbReference type="ARBA" id="ARBA00023136"/>
    </source>
</evidence>
<keyword evidence="7 8" id="KW-0472">Membrane</keyword>
<comment type="caution">
    <text evidence="10">The sequence shown here is derived from an EMBL/GenBank/DDBJ whole genome shotgun (WGS) entry which is preliminary data.</text>
</comment>
<dbReference type="PROSITE" id="PS50850">
    <property type="entry name" value="MFS"/>
    <property type="match status" value="1"/>
</dbReference>
<dbReference type="InterPro" id="IPR004638">
    <property type="entry name" value="EmrB-like"/>
</dbReference>
<dbReference type="eggNOG" id="COG2814">
    <property type="taxonomic scope" value="Bacteria"/>
</dbReference>
<feature type="transmembrane region" description="Helical" evidence="8">
    <location>
        <begin position="268"/>
        <end position="293"/>
    </location>
</feature>
<organism evidence="10 11">
    <name type="scientific">Paucilactobacillus suebicus DSM 5007 = KCTC 3549</name>
    <dbReference type="NCBI Taxonomy" id="1423807"/>
    <lineage>
        <taxon>Bacteria</taxon>
        <taxon>Bacillati</taxon>
        <taxon>Bacillota</taxon>
        <taxon>Bacilli</taxon>
        <taxon>Lactobacillales</taxon>
        <taxon>Lactobacillaceae</taxon>
        <taxon>Paucilactobacillus</taxon>
    </lineage>
</organism>
<keyword evidence="11" id="KW-1185">Reference proteome</keyword>
<dbReference type="OrthoDB" id="9816041at2"/>
<dbReference type="PRINTS" id="PR01036">
    <property type="entry name" value="TCRTETB"/>
</dbReference>
<evidence type="ECO:0000313" key="10">
    <source>
        <dbReference type="EMBL" id="KRM11422.1"/>
    </source>
</evidence>
<dbReference type="InterPro" id="IPR036259">
    <property type="entry name" value="MFS_trans_sf"/>
</dbReference>
<feature type="transmembrane region" description="Helical" evidence="8">
    <location>
        <begin position="12"/>
        <end position="33"/>
    </location>
</feature>
<evidence type="ECO:0000256" key="6">
    <source>
        <dbReference type="ARBA" id="ARBA00022989"/>
    </source>
</evidence>
<keyword evidence="3" id="KW-0813">Transport</keyword>
<sequence length="465" mass="49935">MSTDINGKKYSRNLLVAVLLIGIFCAVLNQTLLFTAQPTLMKVFHIGATQVQWLSTIYPLVIGVLMPITAWMADNINTKTLMMSAYGIFLLGTLFCTFAGQFSFLLIGRIIQALGGGMIQGITMTILFNVYNSHERGMITTLMGIAFGLAPAIGPTLSGWLIQISSWRLVFGILIPFEILILILGAFVLRPVIPSRPAHLDWFSVVLSTIGFTSLLYGLSIAGDAGWLQPKVLTFSLAGLAIVIIFCMRQTKIKSPILNLKPFKTFQYTLNLSVYAICQMVMTGVQFLLPMYLQDIHLLTPMQSGMTLIAGALAMGIMSSVSGSLMNAGLSKSGIVFGGLIIGGSILSFATISTTTPIWLIALIYTIMNIGLALVSMPAQTLAIDALPDSLISHGNAAMSMVRQIATSLGLSIIVSVLQTVINQQAGHSLTDQLVGYHAAFTVAGVLGLIIFVVSFKVKSVQPSD</sequence>
<feature type="transmembrane region" description="Helical" evidence="8">
    <location>
        <begin position="201"/>
        <end position="222"/>
    </location>
</feature>
<reference evidence="10 11" key="1">
    <citation type="journal article" date="2015" name="Genome Announc.">
        <title>Expanding the biotechnology potential of lactobacilli through comparative genomics of 213 strains and associated genera.</title>
        <authorList>
            <person name="Sun Z."/>
            <person name="Harris H.M."/>
            <person name="McCann A."/>
            <person name="Guo C."/>
            <person name="Argimon S."/>
            <person name="Zhang W."/>
            <person name="Yang X."/>
            <person name="Jeffery I.B."/>
            <person name="Cooney J.C."/>
            <person name="Kagawa T.F."/>
            <person name="Liu W."/>
            <person name="Song Y."/>
            <person name="Salvetti E."/>
            <person name="Wrobel A."/>
            <person name="Rasinkangas P."/>
            <person name="Parkhill J."/>
            <person name="Rea M.C."/>
            <person name="O'Sullivan O."/>
            <person name="Ritari J."/>
            <person name="Douillard F.P."/>
            <person name="Paul Ross R."/>
            <person name="Yang R."/>
            <person name="Briner A.E."/>
            <person name="Felis G.E."/>
            <person name="de Vos W.M."/>
            <person name="Barrangou R."/>
            <person name="Klaenhammer T.R."/>
            <person name="Caufield P.W."/>
            <person name="Cui Y."/>
            <person name="Zhang H."/>
            <person name="O'Toole P.W."/>
        </authorList>
    </citation>
    <scope>NUCLEOTIDE SEQUENCE [LARGE SCALE GENOMIC DNA]</scope>
    <source>
        <strain evidence="10 11">DSM 5007</strain>
    </source>
</reference>
<feature type="transmembrane region" description="Helical" evidence="8">
    <location>
        <begin position="358"/>
        <end position="384"/>
    </location>
</feature>
<feature type="domain" description="Major facilitator superfamily (MFS) profile" evidence="9">
    <location>
        <begin position="15"/>
        <end position="463"/>
    </location>
</feature>
<dbReference type="Pfam" id="PF07690">
    <property type="entry name" value="MFS_1"/>
    <property type="match status" value="1"/>
</dbReference>
<gene>
    <name evidence="10" type="ORF">FD16_GL000721</name>
</gene>
<feature type="transmembrane region" description="Helical" evidence="8">
    <location>
        <begin position="53"/>
        <end position="73"/>
    </location>
</feature>
<feature type="transmembrane region" description="Helical" evidence="8">
    <location>
        <begin position="142"/>
        <end position="163"/>
    </location>
</feature>
<keyword evidence="6 8" id="KW-1133">Transmembrane helix</keyword>
<feature type="transmembrane region" description="Helical" evidence="8">
    <location>
        <begin position="85"/>
        <end position="104"/>
    </location>
</feature>
<feature type="transmembrane region" description="Helical" evidence="8">
    <location>
        <begin position="305"/>
        <end position="326"/>
    </location>
</feature>
<evidence type="ECO:0000256" key="1">
    <source>
        <dbReference type="ARBA" id="ARBA00004651"/>
    </source>
</evidence>
<dbReference type="PATRIC" id="fig|1423807.3.peg.730"/>
<dbReference type="PANTHER" id="PTHR42718:SF9">
    <property type="entry name" value="MAJOR FACILITATOR SUPERFAMILY MULTIDRUG TRANSPORTER MFSC"/>
    <property type="match status" value="1"/>
</dbReference>
<feature type="transmembrane region" description="Helical" evidence="8">
    <location>
        <begin position="333"/>
        <end position="352"/>
    </location>
</feature>